<dbReference type="InterPro" id="IPR035647">
    <property type="entry name" value="EFG_III/V"/>
</dbReference>
<comment type="subcellular location">
    <subcellularLocation>
        <location evidence="7">Cell membrane</location>
        <topology evidence="7">Peripheral membrane protein</topology>
        <orientation evidence="7">Cytoplasmic side</orientation>
    </subcellularLocation>
</comment>
<accession>A0ABR6E4Y7</accession>
<dbReference type="Gene3D" id="3.30.70.240">
    <property type="match status" value="1"/>
</dbReference>
<keyword evidence="9" id="KW-0251">Elongation factor</keyword>
<dbReference type="PRINTS" id="PR00315">
    <property type="entry name" value="ELONGATNFCT"/>
</dbReference>
<dbReference type="InterPro" id="IPR006297">
    <property type="entry name" value="EF-4"/>
</dbReference>
<dbReference type="Gene3D" id="3.40.50.300">
    <property type="entry name" value="P-loop containing nucleotide triphosphate hydrolases"/>
    <property type="match status" value="1"/>
</dbReference>
<dbReference type="PANTHER" id="PTHR43512">
    <property type="entry name" value="TRANSLATION FACTOR GUF1-RELATED"/>
    <property type="match status" value="1"/>
</dbReference>
<dbReference type="EC" id="3.6.5.n1" evidence="7"/>
<protein>
    <recommendedName>
        <fullName evidence="7">Elongation factor 4</fullName>
        <shortName evidence="7">EF-4</shortName>
        <ecNumber evidence="7">3.6.5.n1</ecNumber>
    </recommendedName>
    <alternativeName>
        <fullName evidence="7">Ribosomal back-translocase LepA</fullName>
    </alternativeName>
</protein>
<feature type="domain" description="Tr-type G" evidence="8">
    <location>
        <begin position="11"/>
        <end position="193"/>
    </location>
</feature>
<reference evidence="9 10" key="1">
    <citation type="submission" date="2020-07" db="EMBL/GenBank/DDBJ databases">
        <title>Description of Limosilactobacillus balticus sp. nov., Limosilactobacillus agrestis sp. nov., Limosilactobacillus albertensis sp. nov., Limosilactobacillus rudii sp. nov., Limosilactobacillus fastidiosus sp. nov., five novel Limosilactobacillus species isolated from the vertebrate gastrointestinal tract, and proposal of 6 subspecies of Limosilactobacillus reuteri adapted to the gastrointestinal tract of specific vertebrate hosts.</title>
        <authorList>
            <person name="Li F."/>
            <person name="Cheng C."/>
            <person name="Zheng J."/>
            <person name="Quevedo R.M."/>
            <person name="Li J."/>
            <person name="Roos S."/>
            <person name="Gaenzle M.G."/>
            <person name="Walter J."/>
        </authorList>
    </citation>
    <scope>NUCLEOTIDE SEQUENCE [LARGE SCALE GENOMIC DNA]</scope>
    <source>
        <strain evidence="9 10">WF-MO7-1</strain>
    </source>
</reference>
<dbReference type="CDD" id="cd03709">
    <property type="entry name" value="lepA_C"/>
    <property type="match status" value="1"/>
</dbReference>
<dbReference type="InterPro" id="IPR000640">
    <property type="entry name" value="EFG_V-like"/>
</dbReference>
<comment type="function">
    <text evidence="7">Required for accurate and efficient protein synthesis under certain stress conditions. May act as a fidelity factor of the translation reaction, by catalyzing a one-codon backward translocation of tRNAs on improperly translocated ribosomes. Back-translocation proceeds from a post-translocation (POST) complex to a pre-translocation (PRE) complex, thus giving elongation factor G a second chance to translocate the tRNAs correctly. Binds to ribosomes in a GTP-dependent manner.</text>
</comment>
<comment type="similarity">
    <text evidence="1 7">Belongs to the TRAFAC class translation factor GTPase superfamily. Classic translation factor GTPase family. LepA subfamily.</text>
</comment>
<dbReference type="PROSITE" id="PS51722">
    <property type="entry name" value="G_TR_2"/>
    <property type="match status" value="1"/>
</dbReference>
<dbReference type="InterPro" id="IPR035654">
    <property type="entry name" value="LepA_IV"/>
</dbReference>
<dbReference type="Gene3D" id="2.40.30.10">
    <property type="entry name" value="Translation factors"/>
    <property type="match status" value="1"/>
</dbReference>
<evidence type="ECO:0000256" key="5">
    <source>
        <dbReference type="ARBA" id="ARBA00023134"/>
    </source>
</evidence>
<dbReference type="SMART" id="SM00838">
    <property type="entry name" value="EFG_C"/>
    <property type="match status" value="1"/>
</dbReference>
<evidence type="ECO:0000256" key="3">
    <source>
        <dbReference type="ARBA" id="ARBA00022801"/>
    </source>
</evidence>
<evidence type="ECO:0000256" key="4">
    <source>
        <dbReference type="ARBA" id="ARBA00022917"/>
    </source>
</evidence>
<keyword evidence="3 7" id="KW-0378">Hydrolase</keyword>
<dbReference type="Gene3D" id="3.30.70.2570">
    <property type="entry name" value="Elongation factor 4, C-terminal domain"/>
    <property type="match status" value="1"/>
</dbReference>
<evidence type="ECO:0000256" key="7">
    <source>
        <dbReference type="HAMAP-Rule" id="MF_00071"/>
    </source>
</evidence>
<proteinExistence type="inferred from homology"/>
<dbReference type="Pfam" id="PF03144">
    <property type="entry name" value="GTP_EFTU_D2"/>
    <property type="match status" value="1"/>
</dbReference>
<dbReference type="InterPro" id="IPR009000">
    <property type="entry name" value="Transl_B-barrel_sf"/>
</dbReference>
<organism evidence="9 10">
    <name type="scientific">Limosilactobacillus fastidiosus</name>
    <dbReference type="NCBI Taxonomy" id="2759855"/>
    <lineage>
        <taxon>Bacteria</taxon>
        <taxon>Bacillati</taxon>
        <taxon>Bacillota</taxon>
        <taxon>Bacilli</taxon>
        <taxon>Lactobacillales</taxon>
        <taxon>Lactobacillaceae</taxon>
        <taxon>Limosilactobacillus</taxon>
    </lineage>
</organism>
<gene>
    <name evidence="7 9" type="primary">lepA</name>
    <name evidence="9" type="ORF">H5R64_00315</name>
</gene>
<dbReference type="CDD" id="cd01890">
    <property type="entry name" value="LepA"/>
    <property type="match status" value="1"/>
</dbReference>
<dbReference type="NCBIfam" id="TIGR01393">
    <property type="entry name" value="lepA"/>
    <property type="match status" value="1"/>
</dbReference>
<keyword evidence="6 7" id="KW-0472">Membrane</keyword>
<dbReference type="InterPro" id="IPR000795">
    <property type="entry name" value="T_Tr_GTP-bd_dom"/>
</dbReference>
<dbReference type="HAMAP" id="MF_00071">
    <property type="entry name" value="LepA"/>
    <property type="match status" value="1"/>
</dbReference>
<dbReference type="InterPro" id="IPR004161">
    <property type="entry name" value="EFTu-like_2"/>
</dbReference>
<comment type="catalytic activity">
    <reaction evidence="7">
        <text>GTP + H2O = GDP + phosphate + H(+)</text>
        <dbReference type="Rhea" id="RHEA:19669"/>
        <dbReference type="ChEBI" id="CHEBI:15377"/>
        <dbReference type="ChEBI" id="CHEBI:15378"/>
        <dbReference type="ChEBI" id="CHEBI:37565"/>
        <dbReference type="ChEBI" id="CHEBI:43474"/>
        <dbReference type="ChEBI" id="CHEBI:58189"/>
        <dbReference type="EC" id="3.6.5.n1"/>
    </reaction>
</comment>
<dbReference type="Pfam" id="PF00679">
    <property type="entry name" value="EFG_C"/>
    <property type="match status" value="1"/>
</dbReference>
<dbReference type="PANTHER" id="PTHR43512:SF4">
    <property type="entry name" value="TRANSLATION FACTOR GUF1 HOMOLOG, CHLOROPLASTIC"/>
    <property type="match status" value="1"/>
</dbReference>
<dbReference type="CDD" id="cd16260">
    <property type="entry name" value="EF4_III"/>
    <property type="match status" value="1"/>
</dbReference>
<dbReference type="InterPro" id="IPR013842">
    <property type="entry name" value="LepA_CTD"/>
</dbReference>
<evidence type="ECO:0000259" key="8">
    <source>
        <dbReference type="PROSITE" id="PS51722"/>
    </source>
</evidence>
<evidence type="ECO:0000256" key="1">
    <source>
        <dbReference type="ARBA" id="ARBA00005454"/>
    </source>
</evidence>
<dbReference type="SUPFAM" id="SSF54980">
    <property type="entry name" value="EF-G C-terminal domain-like"/>
    <property type="match status" value="2"/>
</dbReference>
<dbReference type="InterPro" id="IPR005225">
    <property type="entry name" value="Small_GTP-bd"/>
</dbReference>
<dbReference type="InterPro" id="IPR027417">
    <property type="entry name" value="P-loop_NTPase"/>
</dbReference>
<feature type="binding site" evidence="7">
    <location>
        <begin position="140"/>
        <end position="143"/>
    </location>
    <ligand>
        <name>GTP</name>
        <dbReference type="ChEBI" id="CHEBI:37565"/>
    </ligand>
</feature>
<dbReference type="GO" id="GO:0003746">
    <property type="term" value="F:translation elongation factor activity"/>
    <property type="evidence" value="ECO:0007669"/>
    <property type="project" value="UniProtKB-KW"/>
</dbReference>
<evidence type="ECO:0000313" key="10">
    <source>
        <dbReference type="Proteomes" id="UP000544052"/>
    </source>
</evidence>
<dbReference type="Proteomes" id="UP000544052">
    <property type="component" value="Unassembled WGS sequence"/>
</dbReference>
<dbReference type="GO" id="GO:0016787">
    <property type="term" value="F:hydrolase activity"/>
    <property type="evidence" value="ECO:0007669"/>
    <property type="project" value="UniProtKB-KW"/>
</dbReference>
<evidence type="ECO:0000256" key="6">
    <source>
        <dbReference type="ARBA" id="ARBA00023136"/>
    </source>
</evidence>
<keyword evidence="5 7" id="KW-0342">GTP-binding</keyword>
<dbReference type="Pfam" id="PF00009">
    <property type="entry name" value="GTP_EFTU"/>
    <property type="match status" value="1"/>
</dbReference>
<dbReference type="SUPFAM" id="SSF52540">
    <property type="entry name" value="P-loop containing nucleoside triphosphate hydrolases"/>
    <property type="match status" value="1"/>
</dbReference>
<dbReference type="RefSeq" id="WP_182582548.1">
    <property type="nucleotide sequence ID" value="NZ_JACIUZ010000011.1"/>
</dbReference>
<keyword evidence="4 7" id="KW-0648">Protein biosynthesis</keyword>
<dbReference type="SUPFAM" id="SSF50447">
    <property type="entry name" value="Translation proteins"/>
    <property type="match status" value="1"/>
</dbReference>
<sequence>MDFDEMKERQKHIRNFSIVAHIDHGKSTLADRILEMTDSISKREMKDQILDDMPLERERGITIKLNAVALTYHAKDGQDYIFHLIDTPGHVDFSYEVSRSLAACEGAILVVDATQGVEAQTLANVYLALDNDLEILPVINKIDLPSADPEGTKKQIEDEIGLDTDDALDISAKTGLGVEKVLEEIVQKVPAPTGNLKAPLKALIFDSKYDDYRGVVLSVRVFEGTVKKGDKIRLMNSGTEYEVAEVGINSPKPLARDVLMAGDVGYITAAIKDIKDTRVGDTVTNADTPTDKPLEGYRQMTPMVYAGLYPTDNAKFNDLRDALEKLQLNDAALTFEPESSQALGFGFRCGFLGLLHMDVIQERLEREFNLDLITTAPSVTYHVDLADGTTKEVENPAEMPDASSIKDIKEPYVKASIMVPNDYVGPVMELCQRKRGIFETMEYLSDTRVNVIYHIPLSEIIFDFFDKLKSSTRGYASLDYEIDDYKPSKLVKIDILLNGDKVDALSFIAHKDFAAERGRDITSKLKKIIPRQNFEIPIQAAIGSKIIARTNIKAYRKDVTARIHTGDPDRRAKLLEKQKRGKKRMKAVGKVDIPQEAFMAVLKTDEEVDEK</sequence>
<keyword evidence="7" id="KW-1003">Cell membrane</keyword>
<comment type="caution">
    <text evidence="9">The sequence shown here is derived from an EMBL/GenBank/DDBJ whole genome shotgun (WGS) entry which is preliminary data.</text>
</comment>
<evidence type="ECO:0000313" key="9">
    <source>
        <dbReference type="EMBL" id="MBB1062258.1"/>
    </source>
</evidence>
<dbReference type="NCBIfam" id="TIGR00231">
    <property type="entry name" value="small_GTP"/>
    <property type="match status" value="1"/>
</dbReference>
<dbReference type="InterPro" id="IPR038363">
    <property type="entry name" value="LepA_C_sf"/>
</dbReference>
<evidence type="ECO:0000256" key="2">
    <source>
        <dbReference type="ARBA" id="ARBA00022741"/>
    </source>
</evidence>
<keyword evidence="2 7" id="KW-0547">Nucleotide-binding</keyword>
<dbReference type="EMBL" id="JACIUZ010000011">
    <property type="protein sequence ID" value="MBB1062258.1"/>
    <property type="molecule type" value="Genomic_DNA"/>
</dbReference>
<dbReference type="Gene3D" id="3.30.70.870">
    <property type="entry name" value="Elongation Factor G (Translational Gtpase), domain 3"/>
    <property type="match status" value="1"/>
</dbReference>
<name>A0ABR6E4Y7_9LACO</name>
<dbReference type="Pfam" id="PF06421">
    <property type="entry name" value="LepA_C"/>
    <property type="match status" value="1"/>
</dbReference>
<keyword evidence="10" id="KW-1185">Reference proteome</keyword>
<feature type="binding site" evidence="7">
    <location>
        <begin position="23"/>
        <end position="28"/>
    </location>
    <ligand>
        <name>GTP</name>
        <dbReference type="ChEBI" id="CHEBI:37565"/>
    </ligand>
</feature>
<dbReference type="CDD" id="cd03699">
    <property type="entry name" value="EF4_II"/>
    <property type="match status" value="1"/>
</dbReference>